<accession>A0A941FGK5</accession>
<dbReference type="AlphaFoldDB" id="A0A941FGK5"/>
<dbReference type="EMBL" id="JAGTPW010000007">
    <property type="protein sequence ID" value="MBR8644378.1"/>
    <property type="molecule type" value="Genomic_DNA"/>
</dbReference>
<protein>
    <submittedName>
        <fullName evidence="1">Uncharacterized protein</fullName>
    </submittedName>
</protein>
<sequence>MAAETLAVNTNRKIARMDKLRLINELSSSKINNFWNILTEYKSITTFGVILRGNSHYFPI</sequence>
<gene>
    <name evidence="1" type="ORF">KEH51_06135</name>
</gene>
<dbReference type="Proteomes" id="UP000680045">
    <property type="component" value="Unassembled WGS sequence"/>
</dbReference>
<proteinExistence type="predicted"/>
<name>A0A941FGK5_9BACI</name>
<evidence type="ECO:0000313" key="2">
    <source>
        <dbReference type="Proteomes" id="UP000680045"/>
    </source>
</evidence>
<comment type="caution">
    <text evidence="1">The sequence shown here is derived from an EMBL/GenBank/DDBJ whole genome shotgun (WGS) entry which is preliminary data.</text>
</comment>
<evidence type="ECO:0000313" key="1">
    <source>
        <dbReference type="EMBL" id="MBR8644378.1"/>
    </source>
</evidence>
<organism evidence="1 2">
    <name type="scientific">Peribacillus frigoritolerans</name>
    <dbReference type="NCBI Taxonomy" id="450367"/>
    <lineage>
        <taxon>Bacteria</taxon>
        <taxon>Bacillati</taxon>
        <taxon>Bacillota</taxon>
        <taxon>Bacilli</taxon>
        <taxon>Bacillales</taxon>
        <taxon>Bacillaceae</taxon>
        <taxon>Peribacillus</taxon>
    </lineage>
</organism>
<reference evidence="1" key="1">
    <citation type="submission" date="2021-04" db="EMBL/GenBank/DDBJ databases">
        <title>Whole genome sequencing of Enterococci isolates from hospitalized patients.</title>
        <authorList>
            <person name="Ogoti B.M."/>
            <person name="Onyambu F.G."/>
        </authorList>
    </citation>
    <scope>NUCLEOTIDE SEQUENCE</scope>
    <source>
        <strain evidence="1">242</strain>
    </source>
</reference>